<gene>
    <name evidence="2" type="ORF">AVDCRST_MAG87-622</name>
</gene>
<keyword evidence="2" id="KW-0413">Isomerase</keyword>
<sequence length="477" mass="52604">MTVAGHRGCHQEGESPMEMSTDRAAAITAWVRQQRWFGDKSRQLDSSTFGSLGAVTLDNASIDLLTIDFHFRDGQRSSYFLAIVGGSVSDAQDPGAVMDAFELPQFRLWFARGFAERRAIAFGERTMSWIPGLVALSPGDGRLLRSEQSNTSIQFGDDAVAKVFRRVQPGINPDVEIIQYLTERTDFRHVPRHLGTITLTTEREGGAVTLAAVQEYVPNQGDGWAWLLQQLGSSSAAAQDALAAVELLGSRTAEMHRALASPSVDPAFAPERLDSGEVDALLVRLRSEAERTMASILAAEARSQSDVRDLGESVMRTLETAKWLPGSLKTRVHGDYHLGQVLRTLDDFVIIDFEGEPSRSLAERREKSSPLKDVAGMLRSLDYAVATHERSKPGSGASIRSWGVRAQSAFLDGYRASLEDDVSSLVPHEAHAFLASLDLYLVEKALYEIRYELDNRPHWLEIPLSALEALTARHRMV</sequence>
<protein>
    <submittedName>
        <fullName evidence="2">Trehalose synthase</fullName>
        <ecNumber evidence="2">5.4.99.16</ecNumber>
    </submittedName>
</protein>
<dbReference type="EC" id="5.4.99.16" evidence="2"/>
<reference evidence="2" key="1">
    <citation type="submission" date="2020-02" db="EMBL/GenBank/DDBJ databases">
        <authorList>
            <person name="Meier V. D."/>
        </authorList>
    </citation>
    <scope>NUCLEOTIDE SEQUENCE</scope>
    <source>
        <strain evidence="2">AVDCRST_MAG87</strain>
    </source>
</reference>
<dbReference type="EMBL" id="CADCWJ010000155">
    <property type="protein sequence ID" value="CAA9547823.1"/>
    <property type="molecule type" value="Genomic_DNA"/>
</dbReference>
<dbReference type="Pfam" id="PF01636">
    <property type="entry name" value="APH"/>
    <property type="match status" value="1"/>
</dbReference>
<dbReference type="SUPFAM" id="SSF56112">
    <property type="entry name" value="Protein kinase-like (PK-like)"/>
    <property type="match status" value="1"/>
</dbReference>
<dbReference type="AlphaFoldDB" id="A0A6J4UH54"/>
<dbReference type="GO" id="GO:0047471">
    <property type="term" value="F:maltose alpha-D-glucosyltransferase activity"/>
    <property type="evidence" value="ECO:0007669"/>
    <property type="project" value="UniProtKB-EC"/>
</dbReference>
<organism evidence="2">
    <name type="scientific">uncultured Thermomicrobiales bacterium</name>
    <dbReference type="NCBI Taxonomy" id="1645740"/>
    <lineage>
        <taxon>Bacteria</taxon>
        <taxon>Pseudomonadati</taxon>
        <taxon>Thermomicrobiota</taxon>
        <taxon>Thermomicrobia</taxon>
        <taxon>Thermomicrobiales</taxon>
        <taxon>environmental samples</taxon>
    </lineage>
</organism>
<feature type="domain" description="Aminoglycoside phosphotransferase" evidence="1">
    <location>
        <begin position="142"/>
        <end position="354"/>
    </location>
</feature>
<name>A0A6J4UH54_9BACT</name>
<evidence type="ECO:0000313" key="2">
    <source>
        <dbReference type="EMBL" id="CAA9547823.1"/>
    </source>
</evidence>
<dbReference type="InterPro" id="IPR011009">
    <property type="entry name" value="Kinase-like_dom_sf"/>
</dbReference>
<dbReference type="Gene3D" id="3.90.1200.10">
    <property type="match status" value="1"/>
</dbReference>
<evidence type="ECO:0000259" key="1">
    <source>
        <dbReference type="Pfam" id="PF01636"/>
    </source>
</evidence>
<proteinExistence type="predicted"/>
<dbReference type="InterPro" id="IPR002575">
    <property type="entry name" value="Aminoglycoside_PTrfase"/>
</dbReference>
<accession>A0A6J4UH54</accession>